<dbReference type="Pfam" id="PF14479">
    <property type="entry name" value="HeLo"/>
    <property type="match status" value="1"/>
</dbReference>
<comment type="caution">
    <text evidence="4">The sequence shown here is derived from an EMBL/GenBank/DDBJ whole genome shotgun (WGS) entry which is preliminary data.</text>
</comment>
<feature type="compositionally biased region" description="Polar residues" evidence="1">
    <location>
        <begin position="302"/>
        <end position="312"/>
    </location>
</feature>
<dbReference type="EMBL" id="JANBVO010000114">
    <property type="protein sequence ID" value="KAJ9130000.1"/>
    <property type="molecule type" value="Genomic_DNA"/>
</dbReference>
<proteinExistence type="predicted"/>
<dbReference type="AlphaFoldDB" id="A0AA38VG19"/>
<dbReference type="PANTHER" id="PTHR37542">
    <property type="entry name" value="HELO DOMAIN-CONTAINING PROTEIN-RELATED"/>
    <property type="match status" value="1"/>
</dbReference>
<feature type="region of interest" description="Disordered" evidence="1">
    <location>
        <begin position="280"/>
        <end position="323"/>
    </location>
</feature>
<dbReference type="Proteomes" id="UP001174694">
    <property type="component" value="Unassembled WGS sequence"/>
</dbReference>
<evidence type="ECO:0000313" key="5">
    <source>
        <dbReference type="Proteomes" id="UP001174694"/>
    </source>
</evidence>
<reference evidence="4" key="1">
    <citation type="submission" date="2022-07" db="EMBL/GenBank/DDBJ databases">
        <title>Fungi with potential for degradation of polypropylene.</title>
        <authorList>
            <person name="Gostincar C."/>
        </authorList>
    </citation>
    <scope>NUCLEOTIDE SEQUENCE</scope>
    <source>
        <strain evidence="4">EXF-13308</strain>
    </source>
</reference>
<dbReference type="PANTHER" id="PTHR37542:SF3">
    <property type="entry name" value="PRION-INHIBITION AND PROPAGATION HELO DOMAIN-CONTAINING PROTEIN"/>
    <property type="match status" value="1"/>
</dbReference>
<feature type="domain" description="Het-s prion-forming" evidence="2">
    <location>
        <begin position="221"/>
        <end position="282"/>
    </location>
</feature>
<dbReference type="InterPro" id="IPR038305">
    <property type="entry name" value="HeLo_sf"/>
</dbReference>
<evidence type="ECO:0000259" key="2">
    <source>
        <dbReference type="Pfam" id="PF11558"/>
    </source>
</evidence>
<keyword evidence="5" id="KW-1185">Reference proteome</keyword>
<gene>
    <name evidence="4" type="ORF">NKR23_g12387</name>
</gene>
<feature type="compositionally biased region" description="Basic and acidic residues" evidence="1">
    <location>
        <begin position="288"/>
        <end position="301"/>
    </location>
</feature>
<dbReference type="InterPro" id="IPR021084">
    <property type="entry name" value="Het-s_prion_dom"/>
</dbReference>
<evidence type="ECO:0000256" key="1">
    <source>
        <dbReference type="SAM" id="MobiDB-lite"/>
    </source>
</evidence>
<organism evidence="4 5">
    <name type="scientific">Pleurostoma richardsiae</name>
    <dbReference type="NCBI Taxonomy" id="41990"/>
    <lineage>
        <taxon>Eukaryota</taxon>
        <taxon>Fungi</taxon>
        <taxon>Dikarya</taxon>
        <taxon>Ascomycota</taxon>
        <taxon>Pezizomycotina</taxon>
        <taxon>Sordariomycetes</taxon>
        <taxon>Sordariomycetidae</taxon>
        <taxon>Calosphaeriales</taxon>
        <taxon>Pleurostomataceae</taxon>
        <taxon>Pleurostoma</taxon>
    </lineage>
</organism>
<accession>A0AA38VG19</accession>
<evidence type="ECO:0000259" key="3">
    <source>
        <dbReference type="Pfam" id="PF14479"/>
    </source>
</evidence>
<dbReference type="InterPro" id="IPR029498">
    <property type="entry name" value="HeLo_dom"/>
</dbReference>
<feature type="domain" description="Prion-inhibition and propagation HeLo" evidence="3">
    <location>
        <begin position="6"/>
        <end position="198"/>
    </location>
</feature>
<dbReference type="Pfam" id="PF11558">
    <property type="entry name" value="HET-s_218-289"/>
    <property type="match status" value="1"/>
</dbReference>
<dbReference type="Gene3D" id="1.20.120.1020">
    <property type="entry name" value="Prion-inhibition and propagation, HeLo domain"/>
    <property type="match status" value="1"/>
</dbReference>
<name>A0AA38VG19_9PEZI</name>
<sequence>MAEVFGTIVSALSVAALFNNCINCFEYVQLGRHFGQDFERGRLRLDIAQTRLSRWGQAVAINEDSQFATASPVDASLLQVRLILEELELLFQSARKTSRRYELGAKQQDLALFRDSDMRPMFRRLHGHLVSVVRQRQKQTSLTKKMAWALYEGRHFDKLVQQITGFLDDLEKIYPVEAARRHLAQEEIEGIGDEPSLAVVSEAAANVDSVLTIAVAERAGAIAVKNYARVIGTRGKARVQVGNEFVENVLACRVSISDQTENTADTVDAEGESAVHIGNTYGGQGNLARHDTGTRGGHSTETDTAPDAQTSRTNKHTRIEMLH</sequence>
<evidence type="ECO:0000313" key="4">
    <source>
        <dbReference type="EMBL" id="KAJ9130000.1"/>
    </source>
</evidence>
<protein>
    <submittedName>
        <fullName evidence="4">Heterokaryon incompatibility protein S</fullName>
    </submittedName>
</protein>